<proteinExistence type="predicted"/>
<reference evidence="2 3" key="1">
    <citation type="journal article" date="2019" name="Microbiome">
        <title>Annotated bacterial chromosomes from frame-shift-corrected long-read metagenomic data.</title>
        <authorList>
            <person name="Arumugam K."/>
            <person name="Bagci C."/>
            <person name="Bessarab I."/>
            <person name="Beier S."/>
            <person name="Buchfink B."/>
            <person name="Gorska A."/>
            <person name="Qiu G."/>
            <person name="Huson D.H."/>
            <person name="Williams R.B.H."/>
        </authorList>
    </citation>
    <scope>NUCLEOTIDE SEQUENCE [LARGE SCALE GENOMIC DNA]</scope>
    <source>
        <strain evidence="2">SSA1</strain>
    </source>
</reference>
<dbReference type="SUPFAM" id="SSF51556">
    <property type="entry name" value="Metallo-dependent hydrolases"/>
    <property type="match status" value="1"/>
</dbReference>
<dbReference type="SUPFAM" id="SSF51338">
    <property type="entry name" value="Composite domain of metallo-dependent hydrolases"/>
    <property type="match status" value="1"/>
</dbReference>
<name>A0A7D5SRR7_9PROT</name>
<feature type="signal peptide" evidence="1">
    <location>
        <begin position="1"/>
        <end position="23"/>
    </location>
</feature>
<keyword evidence="1" id="KW-0732">Signal</keyword>
<dbReference type="KEGG" id="acog:HWD57_17050"/>
<dbReference type="NCBIfam" id="NF006560">
    <property type="entry name" value="PRK09061.1"/>
    <property type="match status" value="1"/>
</dbReference>
<dbReference type="InterPro" id="IPR011059">
    <property type="entry name" value="Metal-dep_hydrolase_composite"/>
</dbReference>
<dbReference type="InterPro" id="IPR032466">
    <property type="entry name" value="Metal_Hydrolase"/>
</dbReference>
<dbReference type="PANTHER" id="PTHR11647:SF1">
    <property type="entry name" value="COLLAPSIN RESPONSE MEDIATOR PROTEIN"/>
    <property type="match status" value="1"/>
</dbReference>
<evidence type="ECO:0000313" key="2">
    <source>
        <dbReference type="EMBL" id="QLH51321.1"/>
    </source>
</evidence>
<accession>A0A7D5SRR7</accession>
<dbReference type="AlphaFoldDB" id="A0A7D5SRR7"/>
<dbReference type="InterPro" id="IPR050378">
    <property type="entry name" value="Metallo-dep_Hydrolases_sf"/>
</dbReference>
<dbReference type="InterPro" id="IPR023100">
    <property type="entry name" value="D-aminoacylase_insert_dom_sf"/>
</dbReference>
<sequence>MSWIRTIVAVLLGCIGWTSNAFAQDYDLVINGGRVMDPETMYDEIANVGIKGHRIVAITKDKITGEETIDAKGLVVAPGFIDTQFHSLTPFGIKMALRDGVTTALDLENGILNTAEWYDAKANKWQVNYGATVGLGYVRMVVHDGLDIRGGLDTPIATPLLAKAAADGVPGWSVTRSNIDQMNQITARIDEELRQGALGVGGLLAYMAKGVTTYEMYAVQRTAARYGRLTDFHHRFHLSSQTPTEAPLGFDEVFTNAFLTDAPLLMAHNNDYGWWEIEEKLQLARKKGANMWSEHYPYTTGSTIISADFLAPAKWEAKQGYKYEETIYDPQQDKKLNKEEFLAIVKSDPGRIIIVDFPARKKWLPYWLRMEHMTVASDAIPGTDSKGKLLDWDAPYEAFAGHPRTAGAHAATLRLAREASVPLMHSLSQLSYWSALHLGKAGLESMKVRGRLQKGMVADITIFDAANVKDNAGYKVGTNGLPSTGIPYVIVNGTIVVKESKVLKDVFPGQPIRYPVESKGRFEPLDVKGWVNIHAVPLVEHDEGAVANWPKTK</sequence>
<feature type="chain" id="PRO_5027574511" evidence="1">
    <location>
        <begin position="24"/>
        <end position="553"/>
    </location>
</feature>
<dbReference type="Gene3D" id="3.20.20.140">
    <property type="entry name" value="Metal-dependent hydrolases"/>
    <property type="match status" value="1"/>
</dbReference>
<evidence type="ECO:0000313" key="3">
    <source>
        <dbReference type="Proteomes" id="UP000509684"/>
    </source>
</evidence>
<gene>
    <name evidence="2" type="ORF">HWD57_17050</name>
</gene>
<dbReference type="GO" id="GO:0016811">
    <property type="term" value="F:hydrolase activity, acting on carbon-nitrogen (but not peptide) bonds, in linear amides"/>
    <property type="evidence" value="ECO:0007669"/>
    <property type="project" value="InterPro"/>
</dbReference>
<dbReference type="Gene3D" id="2.30.40.10">
    <property type="entry name" value="Urease, subunit C, domain 1"/>
    <property type="match status" value="1"/>
</dbReference>
<protein>
    <submittedName>
        <fullName evidence="2">Aminoacylase</fullName>
    </submittedName>
</protein>
<organism evidence="2 3">
    <name type="scientific">Candidatus Accumulibacter cognatus</name>
    <dbReference type="NCBI Taxonomy" id="2954383"/>
    <lineage>
        <taxon>Bacteria</taxon>
        <taxon>Pseudomonadati</taxon>
        <taxon>Pseudomonadota</taxon>
        <taxon>Betaproteobacteria</taxon>
        <taxon>Candidatus Accumulibacter</taxon>
    </lineage>
</organism>
<dbReference type="EMBL" id="CP058708">
    <property type="protein sequence ID" value="QLH51321.1"/>
    <property type="molecule type" value="Genomic_DNA"/>
</dbReference>
<dbReference type="Gene3D" id="3.30.1490.130">
    <property type="entry name" value="D-aminoacylase. Domain 3"/>
    <property type="match status" value="1"/>
</dbReference>
<dbReference type="Proteomes" id="UP000509684">
    <property type="component" value="Chromosome"/>
</dbReference>
<evidence type="ECO:0000256" key="1">
    <source>
        <dbReference type="SAM" id="SignalP"/>
    </source>
</evidence>
<dbReference type="PANTHER" id="PTHR11647">
    <property type="entry name" value="HYDRANTOINASE/DIHYDROPYRIMIDINASE FAMILY MEMBER"/>
    <property type="match status" value="1"/>
</dbReference>